<sequence length="394" mass="44713">MGKYEIFDEMIEGVQVIDQDWRYVYANDAVAKHAKLSKGDLVGATMMEKFPGIEKTPLFRLLGKCMQNKQSDTWLNEFDFPDKSKGYFELRIRPIEDGLLILSFDITAQKRADEIIRKSNEQLEKLVEVRTKEILDQKILIEAQTEYLRDLNKAKDKFFNIIAHDLRSPLTSLKGLASIMIEGIDHLAAEDVKTLSLGLQTTVDNTINLTDNLIEWARIQIQEFETRKEKVDLDQIINTVWHLYKDQAEKKNITLKYSAGQNNLVIGDKNQITFIIRNLVNNAIKFTPKGGEVQMEISKIKNEKIAIHVVDNGVGLTKEAISDLLTQMEKESTIGTAGEKGTGMGLKLCFEFAKLNGGQIHIESTPNKKTIFSLELKVNHAKTNPSKEKSRLVT</sequence>
<dbReference type="InterPro" id="IPR050351">
    <property type="entry name" value="BphY/WalK/GraS-like"/>
</dbReference>
<dbReference type="InterPro" id="IPR036890">
    <property type="entry name" value="HATPase_C_sf"/>
</dbReference>
<keyword evidence="9" id="KW-0067">ATP-binding</keyword>
<keyword evidence="6" id="KW-0812">Transmembrane</keyword>
<dbReference type="InterPro" id="IPR003661">
    <property type="entry name" value="HisK_dim/P_dom"/>
</dbReference>
<dbReference type="EMBL" id="FWYF01000001">
    <property type="protein sequence ID" value="SMD32582.1"/>
    <property type="molecule type" value="Genomic_DNA"/>
</dbReference>
<name>A0A1W2G824_REIFA</name>
<keyword evidence="10" id="KW-1133">Transmembrane helix</keyword>
<dbReference type="InterPro" id="IPR013656">
    <property type="entry name" value="PAS_4"/>
</dbReference>
<organism evidence="14 15">
    <name type="scientific">Reichenbachiella faecimaris</name>
    <dbReference type="NCBI Taxonomy" id="692418"/>
    <lineage>
        <taxon>Bacteria</taxon>
        <taxon>Pseudomonadati</taxon>
        <taxon>Bacteroidota</taxon>
        <taxon>Cytophagia</taxon>
        <taxon>Cytophagales</taxon>
        <taxon>Reichenbachiellaceae</taxon>
        <taxon>Reichenbachiella</taxon>
    </lineage>
</organism>
<dbReference type="PANTHER" id="PTHR42878:SF7">
    <property type="entry name" value="SENSOR HISTIDINE KINASE GLRK"/>
    <property type="match status" value="1"/>
</dbReference>
<evidence type="ECO:0000256" key="11">
    <source>
        <dbReference type="ARBA" id="ARBA00023012"/>
    </source>
</evidence>
<gene>
    <name evidence="14" type="ORF">SAMN04488029_0930</name>
</gene>
<dbReference type="Gene3D" id="3.30.450.20">
    <property type="entry name" value="PAS domain"/>
    <property type="match status" value="1"/>
</dbReference>
<evidence type="ECO:0000256" key="6">
    <source>
        <dbReference type="ARBA" id="ARBA00022692"/>
    </source>
</evidence>
<dbReference type="SMART" id="SM00387">
    <property type="entry name" value="HATPase_c"/>
    <property type="match status" value="1"/>
</dbReference>
<evidence type="ECO:0000259" key="13">
    <source>
        <dbReference type="PROSITE" id="PS50109"/>
    </source>
</evidence>
<dbReference type="SUPFAM" id="SSF55874">
    <property type="entry name" value="ATPase domain of HSP90 chaperone/DNA topoisomerase II/histidine kinase"/>
    <property type="match status" value="1"/>
</dbReference>
<dbReference type="Pfam" id="PF00512">
    <property type="entry name" value="HisKA"/>
    <property type="match status" value="1"/>
</dbReference>
<evidence type="ECO:0000256" key="4">
    <source>
        <dbReference type="ARBA" id="ARBA00022553"/>
    </source>
</evidence>
<dbReference type="Proteomes" id="UP000192472">
    <property type="component" value="Unassembled WGS sequence"/>
</dbReference>
<accession>A0A1W2G824</accession>
<evidence type="ECO:0000256" key="10">
    <source>
        <dbReference type="ARBA" id="ARBA00022989"/>
    </source>
</evidence>
<dbReference type="SUPFAM" id="SSF47384">
    <property type="entry name" value="Homodimeric domain of signal transducing histidine kinase"/>
    <property type="match status" value="1"/>
</dbReference>
<dbReference type="Pfam" id="PF02518">
    <property type="entry name" value="HATPase_c"/>
    <property type="match status" value="1"/>
</dbReference>
<evidence type="ECO:0000256" key="8">
    <source>
        <dbReference type="ARBA" id="ARBA00022777"/>
    </source>
</evidence>
<protein>
    <recommendedName>
        <fullName evidence="3">histidine kinase</fullName>
        <ecNumber evidence="3">2.7.13.3</ecNumber>
    </recommendedName>
</protein>
<evidence type="ECO:0000256" key="7">
    <source>
        <dbReference type="ARBA" id="ARBA00022741"/>
    </source>
</evidence>
<evidence type="ECO:0000256" key="12">
    <source>
        <dbReference type="ARBA" id="ARBA00023136"/>
    </source>
</evidence>
<dbReference type="PRINTS" id="PR00344">
    <property type="entry name" value="BCTRLSENSOR"/>
</dbReference>
<dbReference type="GO" id="GO:0016020">
    <property type="term" value="C:membrane"/>
    <property type="evidence" value="ECO:0007669"/>
    <property type="project" value="UniProtKB-SubCell"/>
</dbReference>
<keyword evidence="8 14" id="KW-0418">Kinase</keyword>
<dbReference type="Gene3D" id="3.30.565.10">
    <property type="entry name" value="Histidine kinase-like ATPase, C-terminal domain"/>
    <property type="match status" value="1"/>
</dbReference>
<dbReference type="InterPro" id="IPR036097">
    <property type="entry name" value="HisK_dim/P_sf"/>
</dbReference>
<comment type="catalytic activity">
    <reaction evidence="1">
        <text>ATP + protein L-histidine = ADP + protein N-phospho-L-histidine.</text>
        <dbReference type="EC" id="2.7.13.3"/>
    </reaction>
</comment>
<dbReference type="GO" id="GO:0030295">
    <property type="term" value="F:protein kinase activator activity"/>
    <property type="evidence" value="ECO:0007669"/>
    <property type="project" value="TreeGrafter"/>
</dbReference>
<dbReference type="SUPFAM" id="SSF55785">
    <property type="entry name" value="PYP-like sensor domain (PAS domain)"/>
    <property type="match status" value="1"/>
</dbReference>
<dbReference type="InterPro" id="IPR003594">
    <property type="entry name" value="HATPase_dom"/>
</dbReference>
<dbReference type="GO" id="GO:0007234">
    <property type="term" value="P:osmosensory signaling via phosphorelay pathway"/>
    <property type="evidence" value="ECO:0007669"/>
    <property type="project" value="TreeGrafter"/>
</dbReference>
<evidence type="ECO:0000256" key="5">
    <source>
        <dbReference type="ARBA" id="ARBA00022679"/>
    </source>
</evidence>
<dbReference type="OrthoDB" id="1269247at2"/>
<keyword evidence="4" id="KW-0597">Phosphoprotein</keyword>
<dbReference type="CDD" id="cd00130">
    <property type="entry name" value="PAS"/>
    <property type="match status" value="1"/>
</dbReference>
<dbReference type="AlphaFoldDB" id="A0A1W2G824"/>
<dbReference type="GO" id="GO:0000155">
    <property type="term" value="F:phosphorelay sensor kinase activity"/>
    <property type="evidence" value="ECO:0007669"/>
    <property type="project" value="InterPro"/>
</dbReference>
<evidence type="ECO:0000313" key="14">
    <source>
        <dbReference type="EMBL" id="SMD32582.1"/>
    </source>
</evidence>
<keyword evidence="15" id="KW-1185">Reference proteome</keyword>
<dbReference type="Gene3D" id="1.10.287.130">
    <property type="match status" value="1"/>
</dbReference>
<dbReference type="RefSeq" id="WP_084371235.1">
    <property type="nucleotide sequence ID" value="NZ_FWYF01000001.1"/>
</dbReference>
<dbReference type="Pfam" id="PF08448">
    <property type="entry name" value="PAS_4"/>
    <property type="match status" value="1"/>
</dbReference>
<keyword evidence="7" id="KW-0547">Nucleotide-binding</keyword>
<reference evidence="14 15" key="1">
    <citation type="submission" date="2017-04" db="EMBL/GenBank/DDBJ databases">
        <authorList>
            <person name="Afonso C.L."/>
            <person name="Miller P.J."/>
            <person name="Scott M.A."/>
            <person name="Spackman E."/>
            <person name="Goraichik I."/>
            <person name="Dimitrov K.M."/>
            <person name="Suarez D.L."/>
            <person name="Swayne D.E."/>
        </authorList>
    </citation>
    <scope>NUCLEOTIDE SEQUENCE [LARGE SCALE GENOMIC DNA]</scope>
    <source>
        <strain evidence="14 15">DSM 26133</strain>
    </source>
</reference>
<evidence type="ECO:0000256" key="1">
    <source>
        <dbReference type="ARBA" id="ARBA00000085"/>
    </source>
</evidence>
<dbReference type="GO" id="GO:0005524">
    <property type="term" value="F:ATP binding"/>
    <property type="evidence" value="ECO:0007669"/>
    <property type="project" value="UniProtKB-KW"/>
</dbReference>
<dbReference type="CDD" id="cd00082">
    <property type="entry name" value="HisKA"/>
    <property type="match status" value="1"/>
</dbReference>
<dbReference type="STRING" id="692418.SAMN04488029_0930"/>
<dbReference type="InterPro" id="IPR005467">
    <property type="entry name" value="His_kinase_dom"/>
</dbReference>
<evidence type="ECO:0000256" key="9">
    <source>
        <dbReference type="ARBA" id="ARBA00022840"/>
    </source>
</evidence>
<dbReference type="PANTHER" id="PTHR42878">
    <property type="entry name" value="TWO-COMPONENT HISTIDINE KINASE"/>
    <property type="match status" value="1"/>
</dbReference>
<feature type="domain" description="Histidine kinase" evidence="13">
    <location>
        <begin position="161"/>
        <end position="380"/>
    </location>
</feature>
<evidence type="ECO:0000256" key="3">
    <source>
        <dbReference type="ARBA" id="ARBA00012438"/>
    </source>
</evidence>
<dbReference type="InterPro" id="IPR004358">
    <property type="entry name" value="Sig_transdc_His_kin-like_C"/>
</dbReference>
<dbReference type="InterPro" id="IPR035965">
    <property type="entry name" value="PAS-like_dom_sf"/>
</dbReference>
<keyword evidence="11" id="KW-0902">Two-component regulatory system</keyword>
<proteinExistence type="predicted"/>
<dbReference type="EC" id="2.7.13.3" evidence="3"/>
<keyword evidence="12" id="KW-0472">Membrane</keyword>
<keyword evidence="5" id="KW-0808">Transferase</keyword>
<evidence type="ECO:0000256" key="2">
    <source>
        <dbReference type="ARBA" id="ARBA00004141"/>
    </source>
</evidence>
<dbReference type="InterPro" id="IPR000014">
    <property type="entry name" value="PAS"/>
</dbReference>
<dbReference type="SMART" id="SM00388">
    <property type="entry name" value="HisKA"/>
    <property type="match status" value="1"/>
</dbReference>
<dbReference type="GO" id="GO:0000156">
    <property type="term" value="F:phosphorelay response regulator activity"/>
    <property type="evidence" value="ECO:0007669"/>
    <property type="project" value="TreeGrafter"/>
</dbReference>
<comment type="subcellular location">
    <subcellularLocation>
        <location evidence="2">Membrane</location>
        <topology evidence="2">Multi-pass membrane protein</topology>
    </subcellularLocation>
</comment>
<dbReference type="PROSITE" id="PS50109">
    <property type="entry name" value="HIS_KIN"/>
    <property type="match status" value="1"/>
</dbReference>
<evidence type="ECO:0000313" key="15">
    <source>
        <dbReference type="Proteomes" id="UP000192472"/>
    </source>
</evidence>